<dbReference type="Gene3D" id="3.30.110.190">
    <property type="match status" value="1"/>
</dbReference>
<gene>
    <name evidence="1" type="ORF">CRI78_08705</name>
</gene>
<proteinExistence type="predicted"/>
<organism evidence="1 2">
    <name type="scientific">Mycolicibacterium diernhoferi</name>
    <dbReference type="NCBI Taxonomy" id="1801"/>
    <lineage>
        <taxon>Bacteria</taxon>
        <taxon>Bacillati</taxon>
        <taxon>Actinomycetota</taxon>
        <taxon>Actinomycetes</taxon>
        <taxon>Mycobacteriales</taxon>
        <taxon>Mycobacteriaceae</taxon>
        <taxon>Mycolicibacterium</taxon>
    </lineage>
</organism>
<dbReference type="InterPro" id="IPR025506">
    <property type="entry name" value="Abi_alpha"/>
</dbReference>
<reference evidence="1 2" key="1">
    <citation type="submission" date="2017-10" db="EMBL/GenBank/DDBJ databases">
        <title>The new phylogeny of genus Mycobacterium.</title>
        <authorList>
            <person name="Tortoli E."/>
            <person name="Trovato A."/>
            <person name="Cirillo D.M."/>
        </authorList>
    </citation>
    <scope>NUCLEOTIDE SEQUENCE [LARGE SCALE GENOMIC DNA]</scope>
    <source>
        <strain evidence="1 2">IP141170001</strain>
    </source>
</reference>
<dbReference type="AlphaFoldDB" id="A0A2A7NWB5"/>
<dbReference type="Pfam" id="PF14337">
    <property type="entry name" value="Abi_alpha"/>
    <property type="match status" value="1"/>
</dbReference>
<dbReference type="EMBL" id="PDCR01000009">
    <property type="protein sequence ID" value="PEG54909.1"/>
    <property type="molecule type" value="Genomic_DNA"/>
</dbReference>
<keyword evidence="2" id="KW-1185">Reference proteome</keyword>
<dbReference type="Proteomes" id="UP000220340">
    <property type="component" value="Unassembled WGS sequence"/>
</dbReference>
<accession>A0A2A7NWB5</accession>
<evidence type="ECO:0000313" key="2">
    <source>
        <dbReference type="Proteomes" id="UP000220340"/>
    </source>
</evidence>
<comment type="caution">
    <text evidence="1">The sequence shown here is derived from an EMBL/GenBank/DDBJ whole genome shotgun (WGS) entry which is preliminary data.</text>
</comment>
<evidence type="ECO:0000313" key="1">
    <source>
        <dbReference type="EMBL" id="PEG54909.1"/>
    </source>
</evidence>
<sequence>MRTDRRLPGIVAGLQPPTTRVLAIVADRTPRGRVDLEGLIGGGLTLLGGVAKRAPLAADVLPLLADAERAVVRVMRKHLTDLDPPAAVTADDDEQAASPNQLLRTLLDRSMYSSPDRSRDALYLDLLGSLVPDEARILAALSDGSAYPVIHVAEPGAGGASAYALKNASTVGRSAGVSLPRYTPLYLTRMLRLGLVRIGPEATSMYDEYEMLLTDSVVNIALATARRGVRAARVVRRTVRISDLGQELWEAAK</sequence>
<dbReference type="OrthoDB" id="7061144at2"/>
<protein>
    <submittedName>
        <fullName evidence="1">DUF4393 domain-containing protein</fullName>
    </submittedName>
</protein>
<name>A0A2A7NWB5_9MYCO</name>